<dbReference type="Proteomes" id="UP000093111">
    <property type="component" value="Unassembled WGS sequence"/>
</dbReference>
<proteinExistence type="predicted"/>
<dbReference type="RefSeq" id="WP_068957353.1">
    <property type="nucleotide sequence ID" value="NZ_LGLV01000017.1"/>
</dbReference>
<gene>
    <name evidence="4" type="ORF">ADU59_24025</name>
</gene>
<dbReference type="GO" id="GO:0003677">
    <property type="term" value="F:DNA binding"/>
    <property type="evidence" value="ECO:0007669"/>
    <property type="project" value="UniProtKB-UniRule"/>
</dbReference>
<dbReference type="STRING" id="1612624.ADU59_24025"/>
<dbReference type="Gene3D" id="1.10.357.10">
    <property type="entry name" value="Tetracycline Repressor, domain 2"/>
    <property type="match status" value="1"/>
</dbReference>
<reference evidence="4 5" key="1">
    <citation type="journal article" date="2016" name="Syst. Appl. Microbiol.">
        <title>Pararhizobium polonicum sp. nov. isolated from tumors on stone fruit rootstocks.</title>
        <authorList>
            <person name="Pulawska J."/>
            <person name="Kuzmanovic N."/>
            <person name="Willems A."/>
            <person name="Pothier J.F."/>
        </authorList>
    </citation>
    <scope>NUCLEOTIDE SEQUENCE [LARGE SCALE GENOMIC DNA]</scope>
    <source>
        <strain evidence="4 5">F5.1</strain>
    </source>
</reference>
<evidence type="ECO:0000313" key="4">
    <source>
        <dbReference type="EMBL" id="OBZ92808.1"/>
    </source>
</evidence>
<organism evidence="4 5">
    <name type="scientific">Pararhizobium polonicum</name>
    <dbReference type="NCBI Taxonomy" id="1612624"/>
    <lineage>
        <taxon>Bacteria</taxon>
        <taxon>Pseudomonadati</taxon>
        <taxon>Pseudomonadota</taxon>
        <taxon>Alphaproteobacteria</taxon>
        <taxon>Hyphomicrobiales</taxon>
        <taxon>Rhizobiaceae</taxon>
        <taxon>Rhizobium/Agrobacterium group</taxon>
        <taxon>Pararhizobium</taxon>
    </lineage>
</organism>
<dbReference type="SUPFAM" id="SSF46689">
    <property type="entry name" value="Homeodomain-like"/>
    <property type="match status" value="1"/>
</dbReference>
<evidence type="ECO:0000259" key="3">
    <source>
        <dbReference type="PROSITE" id="PS50977"/>
    </source>
</evidence>
<evidence type="ECO:0000256" key="2">
    <source>
        <dbReference type="PROSITE-ProRule" id="PRU00335"/>
    </source>
</evidence>
<protein>
    <submittedName>
        <fullName evidence="4">TetR family transcriptional regulator</fullName>
    </submittedName>
</protein>
<dbReference type="InterPro" id="IPR001647">
    <property type="entry name" value="HTH_TetR"/>
</dbReference>
<dbReference type="PROSITE" id="PS50977">
    <property type="entry name" value="HTH_TETR_2"/>
    <property type="match status" value="1"/>
</dbReference>
<feature type="domain" description="HTH tetR-type" evidence="3">
    <location>
        <begin position="6"/>
        <end position="66"/>
    </location>
</feature>
<keyword evidence="1 2" id="KW-0238">DNA-binding</keyword>
<evidence type="ECO:0000313" key="5">
    <source>
        <dbReference type="Proteomes" id="UP000093111"/>
    </source>
</evidence>
<dbReference type="OrthoDB" id="6973663at2"/>
<dbReference type="AlphaFoldDB" id="A0A1C7NUV6"/>
<feature type="DNA-binding region" description="H-T-H motif" evidence="2">
    <location>
        <begin position="29"/>
        <end position="48"/>
    </location>
</feature>
<name>A0A1C7NUV6_9HYPH</name>
<dbReference type="InterPro" id="IPR009057">
    <property type="entry name" value="Homeodomain-like_sf"/>
</dbReference>
<dbReference type="EMBL" id="LGLV01000017">
    <property type="protein sequence ID" value="OBZ92808.1"/>
    <property type="molecule type" value="Genomic_DNA"/>
</dbReference>
<evidence type="ECO:0000256" key="1">
    <source>
        <dbReference type="ARBA" id="ARBA00023125"/>
    </source>
</evidence>
<comment type="caution">
    <text evidence="4">The sequence shown here is derived from an EMBL/GenBank/DDBJ whole genome shotgun (WGS) entry which is preliminary data.</text>
</comment>
<sequence length="192" mass="20719">MARHKSISDEALLDAVLGRILSIGPSNLTFAQAGKAAGLSPATLVQRYGDKDSLLEAALLHAWSRLDQETAKADAEEPLSPDGAIRLLLRLAPGKTAESDETDGLLILHEDIRNPVLRARGAAWGAALAIALGRRLTADTSRATLLGWQMAGVWLGARIWWAFTRQEPFDIAIRRSLEEWCSVATSIKSANA</sequence>
<keyword evidence="5" id="KW-1185">Reference proteome</keyword>
<accession>A0A1C7NUV6</accession>